<dbReference type="AlphaFoldDB" id="A0A8S0VTZ4"/>
<dbReference type="PANTHER" id="PTHR48104">
    <property type="entry name" value="METACASPASE-4"/>
    <property type="match status" value="1"/>
</dbReference>
<reference evidence="4 5" key="1">
    <citation type="submission" date="2020-01" db="EMBL/GenBank/DDBJ databases">
        <authorList>
            <person name="Gupta K D."/>
        </authorList>
    </citation>
    <scope>NUCLEOTIDE SEQUENCE [LARGE SCALE GENOMIC DNA]</scope>
</reference>
<dbReference type="GO" id="GO:0005737">
    <property type="term" value="C:cytoplasm"/>
    <property type="evidence" value="ECO:0007669"/>
    <property type="project" value="TreeGrafter"/>
</dbReference>
<name>A0A8S0VTZ4_CYCAE</name>
<dbReference type="OrthoDB" id="3223806at2759"/>
<dbReference type="PANTHER" id="PTHR48104:SF30">
    <property type="entry name" value="METACASPASE-1"/>
    <property type="match status" value="1"/>
</dbReference>
<organism evidence="4 5">
    <name type="scientific">Cyclocybe aegerita</name>
    <name type="common">Black poplar mushroom</name>
    <name type="synonym">Agrocybe aegerita</name>
    <dbReference type="NCBI Taxonomy" id="1973307"/>
    <lineage>
        <taxon>Eukaryota</taxon>
        <taxon>Fungi</taxon>
        <taxon>Dikarya</taxon>
        <taxon>Basidiomycota</taxon>
        <taxon>Agaricomycotina</taxon>
        <taxon>Agaricomycetes</taxon>
        <taxon>Agaricomycetidae</taxon>
        <taxon>Agaricales</taxon>
        <taxon>Agaricineae</taxon>
        <taxon>Bolbitiaceae</taxon>
        <taxon>Cyclocybe</taxon>
    </lineage>
</organism>
<sequence length="450" mass="51301">MTLTDVSHMFVGRFRPLFSRLLQAITRLRSCIPLQFSISHVLPPCLRHQKREAKRRALLIGISKIVETSDSVAGSSEPPETEDGLKGPHKEAESMGALLRDQYGYPERHIKYLLDRPGYDYPTRENILREMKALVKGAKAGDRFFIHFSGHSDQEETTDPEEDDGMNEYILTCLSGEKIMDDELKSCLVKSLPPGSRLTAIFDSCHSGTLLDLPHYRCNRVHLPFENKGVRRTKPLWRNIVRQQAMLPQSVERTSRHVPIPRRRASKSMSRVPLSDAERSLYRVSDSGGRQILSINTNIERSISSALCEDSRWCVSPDDNHEYCDGFGCAEGAKDDGPGPDVICISSSGDGQETWEDADGSSVTAELIAIFMENPRPLLSQVMSTISIRRHEAFRSLHNHAVKFREKRRFRRFKKKQRSHSSDFNPEMINFQIPQLSSLKRLPWDQQWDP</sequence>
<feature type="domain" description="Peptidase C14 caspase" evidence="3">
    <location>
        <begin position="55"/>
        <end position="375"/>
    </location>
</feature>
<accession>A0A8S0VTZ4</accession>
<evidence type="ECO:0000259" key="3">
    <source>
        <dbReference type="Pfam" id="PF00656"/>
    </source>
</evidence>
<gene>
    <name evidence="4" type="ORF">AAE3_LOCUS3563</name>
</gene>
<feature type="region of interest" description="Disordered" evidence="2">
    <location>
        <begin position="70"/>
        <end position="90"/>
    </location>
</feature>
<evidence type="ECO:0000256" key="1">
    <source>
        <dbReference type="ARBA" id="ARBA00009005"/>
    </source>
</evidence>
<comment type="caution">
    <text evidence="4">The sequence shown here is derived from an EMBL/GenBank/DDBJ whole genome shotgun (WGS) entry which is preliminary data.</text>
</comment>
<evidence type="ECO:0000313" key="5">
    <source>
        <dbReference type="Proteomes" id="UP000467700"/>
    </source>
</evidence>
<feature type="region of interest" description="Disordered" evidence="2">
    <location>
        <begin position="249"/>
        <end position="271"/>
    </location>
</feature>
<dbReference type="InterPro" id="IPR050452">
    <property type="entry name" value="Metacaspase"/>
</dbReference>
<comment type="similarity">
    <text evidence="1">Belongs to the peptidase C14B family.</text>
</comment>
<dbReference type="Pfam" id="PF00656">
    <property type="entry name" value="Peptidase_C14"/>
    <property type="match status" value="1"/>
</dbReference>
<proteinExistence type="inferred from homology"/>
<dbReference type="GO" id="GO:0006508">
    <property type="term" value="P:proteolysis"/>
    <property type="evidence" value="ECO:0007669"/>
    <property type="project" value="InterPro"/>
</dbReference>
<keyword evidence="5" id="KW-1185">Reference proteome</keyword>
<dbReference type="Proteomes" id="UP000467700">
    <property type="component" value="Unassembled WGS sequence"/>
</dbReference>
<evidence type="ECO:0000256" key="2">
    <source>
        <dbReference type="SAM" id="MobiDB-lite"/>
    </source>
</evidence>
<dbReference type="GO" id="GO:0004197">
    <property type="term" value="F:cysteine-type endopeptidase activity"/>
    <property type="evidence" value="ECO:0007669"/>
    <property type="project" value="InterPro"/>
</dbReference>
<dbReference type="EMBL" id="CACVBS010000032">
    <property type="protein sequence ID" value="CAA7261260.1"/>
    <property type="molecule type" value="Genomic_DNA"/>
</dbReference>
<protein>
    <recommendedName>
        <fullName evidence="3">Peptidase C14 caspase domain-containing protein</fullName>
    </recommendedName>
</protein>
<dbReference type="Gene3D" id="3.40.50.12660">
    <property type="match status" value="1"/>
</dbReference>
<evidence type="ECO:0000313" key="4">
    <source>
        <dbReference type="EMBL" id="CAA7261260.1"/>
    </source>
</evidence>
<dbReference type="InterPro" id="IPR011600">
    <property type="entry name" value="Pept_C14_caspase"/>
</dbReference>